<dbReference type="InterPro" id="IPR009061">
    <property type="entry name" value="DNA-bd_dom_put_sf"/>
</dbReference>
<organism evidence="1 2">
    <name type="scientific">Marinobacterium aestuariivivens</name>
    <dbReference type="NCBI Taxonomy" id="1698799"/>
    <lineage>
        <taxon>Bacteria</taxon>
        <taxon>Pseudomonadati</taxon>
        <taxon>Pseudomonadota</taxon>
        <taxon>Gammaproteobacteria</taxon>
        <taxon>Oceanospirillales</taxon>
        <taxon>Oceanospirillaceae</taxon>
        <taxon>Marinobacterium</taxon>
    </lineage>
</organism>
<dbReference type="Pfam" id="PF05930">
    <property type="entry name" value="Phage_AlpA"/>
    <property type="match status" value="1"/>
</dbReference>
<name>A0ABW2A4U8_9GAMM</name>
<dbReference type="PANTHER" id="PTHR36154">
    <property type="entry name" value="DNA-BINDING TRANSCRIPTIONAL ACTIVATOR ALPA"/>
    <property type="match status" value="1"/>
</dbReference>
<dbReference type="InterPro" id="IPR010260">
    <property type="entry name" value="AlpA"/>
</dbReference>
<reference evidence="2" key="1">
    <citation type="journal article" date="2019" name="Int. J. Syst. Evol. Microbiol.">
        <title>The Global Catalogue of Microorganisms (GCM) 10K type strain sequencing project: providing services to taxonomists for standard genome sequencing and annotation.</title>
        <authorList>
            <consortium name="The Broad Institute Genomics Platform"/>
            <consortium name="The Broad Institute Genome Sequencing Center for Infectious Disease"/>
            <person name="Wu L."/>
            <person name="Ma J."/>
        </authorList>
    </citation>
    <scope>NUCLEOTIDE SEQUENCE [LARGE SCALE GENOMIC DNA]</scope>
    <source>
        <strain evidence="2">NBRC 111756</strain>
    </source>
</reference>
<protein>
    <submittedName>
        <fullName evidence="1">Helix-turn-helix transcriptional regulator</fullName>
    </submittedName>
</protein>
<gene>
    <name evidence="1" type="ORF">ACFQDL_22480</name>
</gene>
<dbReference type="PANTHER" id="PTHR36154:SF1">
    <property type="entry name" value="DNA-BINDING TRANSCRIPTIONAL ACTIVATOR ALPA"/>
    <property type="match status" value="1"/>
</dbReference>
<accession>A0ABW2A4U8</accession>
<dbReference type="InterPro" id="IPR052931">
    <property type="entry name" value="Prophage_regulatory_activator"/>
</dbReference>
<evidence type="ECO:0000313" key="1">
    <source>
        <dbReference type="EMBL" id="MFC6672526.1"/>
    </source>
</evidence>
<sequence>MASQLLKRTEVEKRYCLSRSTIYRLMDEGLFPRPVRLGSRSVAWKESDLEQWLEERSRKTQGA</sequence>
<dbReference type="RefSeq" id="WP_379910964.1">
    <property type="nucleotide sequence ID" value="NZ_JBHSWE010000001.1"/>
</dbReference>
<dbReference type="Proteomes" id="UP001596422">
    <property type="component" value="Unassembled WGS sequence"/>
</dbReference>
<dbReference type="SUPFAM" id="SSF46955">
    <property type="entry name" value="Putative DNA-binding domain"/>
    <property type="match status" value="1"/>
</dbReference>
<proteinExistence type="predicted"/>
<comment type="caution">
    <text evidence="1">The sequence shown here is derived from an EMBL/GenBank/DDBJ whole genome shotgun (WGS) entry which is preliminary data.</text>
</comment>
<dbReference type="Gene3D" id="1.10.238.160">
    <property type="match status" value="1"/>
</dbReference>
<evidence type="ECO:0000313" key="2">
    <source>
        <dbReference type="Proteomes" id="UP001596422"/>
    </source>
</evidence>
<keyword evidence="2" id="KW-1185">Reference proteome</keyword>
<dbReference type="EMBL" id="JBHSWE010000001">
    <property type="protein sequence ID" value="MFC6672526.1"/>
    <property type="molecule type" value="Genomic_DNA"/>
</dbReference>